<proteinExistence type="predicted"/>
<dbReference type="InterPro" id="IPR011001">
    <property type="entry name" value="Saposin-like"/>
</dbReference>
<dbReference type="InterPro" id="IPR008139">
    <property type="entry name" value="SaposinB_dom"/>
</dbReference>
<keyword evidence="1" id="KW-1015">Disulfide bond</keyword>
<dbReference type="SUPFAM" id="SSF47862">
    <property type="entry name" value="Saposin"/>
    <property type="match status" value="1"/>
</dbReference>
<evidence type="ECO:0000313" key="4">
    <source>
        <dbReference type="Proteomes" id="UP000038045"/>
    </source>
</evidence>
<reference evidence="5" key="1">
    <citation type="submission" date="2017-02" db="UniProtKB">
        <authorList>
            <consortium name="WormBaseParasite"/>
        </authorList>
    </citation>
    <scope>IDENTIFICATION</scope>
</reference>
<dbReference type="PROSITE" id="PS50015">
    <property type="entry name" value="SAP_B"/>
    <property type="match status" value="1"/>
</dbReference>
<evidence type="ECO:0000313" key="5">
    <source>
        <dbReference type="WBParaSite" id="PTRK_0001702600.1"/>
    </source>
</evidence>
<keyword evidence="2" id="KW-0732">Signal</keyword>
<dbReference type="Gene3D" id="1.10.225.10">
    <property type="entry name" value="Saposin-like"/>
    <property type="match status" value="1"/>
</dbReference>
<accession>A0A0N5A5P2</accession>
<name>A0A0N5A5P2_PARTI</name>
<keyword evidence="4" id="KW-1185">Reference proteome</keyword>
<evidence type="ECO:0000256" key="2">
    <source>
        <dbReference type="SAM" id="SignalP"/>
    </source>
</evidence>
<dbReference type="Proteomes" id="UP000038045">
    <property type="component" value="Unplaced"/>
</dbReference>
<feature type="signal peptide" evidence="2">
    <location>
        <begin position="1"/>
        <end position="18"/>
    </location>
</feature>
<organism evidence="4 5">
    <name type="scientific">Parastrongyloides trichosuri</name>
    <name type="common">Possum-specific nematode worm</name>
    <dbReference type="NCBI Taxonomy" id="131310"/>
    <lineage>
        <taxon>Eukaryota</taxon>
        <taxon>Metazoa</taxon>
        <taxon>Ecdysozoa</taxon>
        <taxon>Nematoda</taxon>
        <taxon>Chromadorea</taxon>
        <taxon>Rhabditida</taxon>
        <taxon>Tylenchina</taxon>
        <taxon>Panagrolaimomorpha</taxon>
        <taxon>Strongyloidoidea</taxon>
        <taxon>Strongyloididae</taxon>
        <taxon>Parastrongyloides</taxon>
    </lineage>
</organism>
<dbReference type="WBParaSite" id="PTRK_0001702600.1">
    <property type="protein sequence ID" value="PTRK_0001702600.1"/>
    <property type="gene ID" value="PTRK_0001702600"/>
</dbReference>
<feature type="chain" id="PRO_5005892949" evidence="2">
    <location>
        <begin position="19"/>
        <end position="127"/>
    </location>
</feature>
<evidence type="ECO:0000256" key="1">
    <source>
        <dbReference type="ARBA" id="ARBA00023157"/>
    </source>
</evidence>
<feature type="domain" description="Saposin B-type" evidence="3">
    <location>
        <begin position="47"/>
        <end position="127"/>
    </location>
</feature>
<protein>
    <submittedName>
        <fullName evidence="5">Saposin B-type domain-containing protein</fullName>
    </submittedName>
</protein>
<evidence type="ECO:0000259" key="3">
    <source>
        <dbReference type="PROSITE" id="PS50015"/>
    </source>
</evidence>
<sequence>MKFITFITLFTLAIISSAAVMRPDNANCGLMYSKKIMDKFMGRVRGASLLCEMCLDLVLIGEQYADCGEEYVADKLEKECDKYLGTNLLDQLCHTIVGDLATEIVNDTDKDPSKICTKITKKPCSYA</sequence>
<dbReference type="AlphaFoldDB" id="A0A0N5A5P2"/>